<proteinExistence type="predicted"/>
<dbReference type="Proteomes" id="UP001066276">
    <property type="component" value="Chromosome 1_1"/>
</dbReference>
<sequence>MADDKVRKALALLEQAGRMDIVRPEAGVAAAVMVRSPPHAARTVAQVRSGRRGKGGPGRKGAVWTLGGTVMVGPAWAGPKGNPRQPERSHSERCDRGRVRGHEPGATCTARPDEGRGGNPGHSGLKKRKTAGQPLRQGTGAGEDPRKGLGERPRGQGLWRSIT</sequence>
<accession>A0AAV7WMC5</accession>
<keyword evidence="3" id="KW-1185">Reference proteome</keyword>
<evidence type="ECO:0000313" key="2">
    <source>
        <dbReference type="EMBL" id="KAJ1214086.1"/>
    </source>
</evidence>
<feature type="region of interest" description="Disordered" evidence="1">
    <location>
        <begin position="39"/>
        <end position="163"/>
    </location>
</feature>
<comment type="caution">
    <text evidence="2">The sequence shown here is derived from an EMBL/GenBank/DDBJ whole genome shotgun (WGS) entry which is preliminary data.</text>
</comment>
<protein>
    <submittedName>
        <fullName evidence="2">Uncharacterized protein</fullName>
    </submittedName>
</protein>
<dbReference type="EMBL" id="JANPWB010000001">
    <property type="protein sequence ID" value="KAJ1214086.1"/>
    <property type="molecule type" value="Genomic_DNA"/>
</dbReference>
<organism evidence="2 3">
    <name type="scientific">Pleurodeles waltl</name>
    <name type="common">Iberian ribbed newt</name>
    <dbReference type="NCBI Taxonomy" id="8319"/>
    <lineage>
        <taxon>Eukaryota</taxon>
        <taxon>Metazoa</taxon>
        <taxon>Chordata</taxon>
        <taxon>Craniata</taxon>
        <taxon>Vertebrata</taxon>
        <taxon>Euteleostomi</taxon>
        <taxon>Amphibia</taxon>
        <taxon>Batrachia</taxon>
        <taxon>Caudata</taxon>
        <taxon>Salamandroidea</taxon>
        <taxon>Salamandridae</taxon>
        <taxon>Pleurodelinae</taxon>
        <taxon>Pleurodeles</taxon>
    </lineage>
</organism>
<feature type="compositionally biased region" description="Basic and acidic residues" evidence="1">
    <location>
        <begin position="85"/>
        <end position="103"/>
    </location>
</feature>
<name>A0AAV7WMC5_PLEWA</name>
<gene>
    <name evidence="2" type="ORF">NDU88_001713</name>
</gene>
<evidence type="ECO:0000256" key="1">
    <source>
        <dbReference type="SAM" id="MobiDB-lite"/>
    </source>
</evidence>
<feature type="compositionally biased region" description="Basic and acidic residues" evidence="1">
    <location>
        <begin position="143"/>
        <end position="154"/>
    </location>
</feature>
<evidence type="ECO:0000313" key="3">
    <source>
        <dbReference type="Proteomes" id="UP001066276"/>
    </source>
</evidence>
<dbReference type="AlphaFoldDB" id="A0AAV7WMC5"/>
<reference evidence="2" key="1">
    <citation type="journal article" date="2022" name="bioRxiv">
        <title>Sequencing and chromosome-scale assembly of the giantPleurodeles waltlgenome.</title>
        <authorList>
            <person name="Brown T."/>
            <person name="Elewa A."/>
            <person name="Iarovenko S."/>
            <person name="Subramanian E."/>
            <person name="Araus A.J."/>
            <person name="Petzold A."/>
            <person name="Susuki M."/>
            <person name="Suzuki K.-i.T."/>
            <person name="Hayashi T."/>
            <person name="Toyoda A."/>
            <person name="Oliveira C."/>
            <person name="Osipova E."/>
            <person name="Leigh N.D."/>
            <person name="Simon A."/>
            <person name="Yun M.H."/>
        </authorList>
    </citation>
    <scope>NUCLEOTIDE SEQUENCE</scope>
    <source>
        <strain evidence="2">20211129_DDA</strain>
        <tissue evidence="2">Liver</tissue>
    </source>
</reference>